<accession>A0A914PXI1</accession>
<dbReference type="WBParaSite" id="PDA_v2.g23534.t1">
    <property type="protein sequence ID" value="PDA_v2.g23534.t1"/>
    <property type="gene ID" value="PDA_v2.g23534"/>
</dbReference>
<dbReference type="GO" id="GO:0005524">
    <property type="term" value="F:ATP binding"/>
    <property type="evidence" value="ECO:0007669"/>
    <property type="project" value="InterPro"/>
</dbReference>
<proteinExistence type="predicted"/>
<sequence length="1336" mass="152729">MEVGISYQVDIIPASRSNTLKPKIVIIDRDSGVDLPTTQWHKGLHQFLQLKHGLALTPLSTKAVFISNVTFIKKFQHIYGFSGTLGAQTEKDQLKEIYDLPSIILPSSHAKLFFEEYSIVTKTMEAQYEEIFNITRLKLDEGRSVLIVTESLNQVLAVQKNVVCIARNKLSDDDWHPFKNAVIYKRDSDVFKYGDGTIPLEPKTIIFATTLAGRGTDIKLSQKLKENGGLHVIIAFLPRNVRIEEQAFGRAARCGEAGTAQLIVFDKNAHSNASILESKWKRDSRETKRIKAITDMYENKIKSEEKCFDGFSAKFKQLTKNINVNKYIRILLKDLLDQWALWLDNSEYVCLDKNSRIEAAEKFCKTLKEIDEQKGPKRPLNILTYAIEKCVDEKYDVAKVFLERLMELFPAYLPEAKYYTIFLNAKAKDNIEQYTKTEKMLIEVKEGFKNRLSKIDENISIVEKHRVVSEGSILLNDAFLQHQKIIEQSTEMIIESIENFFGKRIEPSHFIFKGICEESAFFLHKHFQDNSHYGTNLPIVNIPLKNEFDEKLMEVYCCNNGLSTIETIENLKKLNVTGTTDITMLLNVLEIATWESFWAELKENNAIENVRTHLFVNTSKIPKLSNSYISMFKIKKTSGKIFQHLFVNDVEWDEVDIKKVKSCLSKELYQLLTTYELLIESESATLIADSLSKKNKFKQFCHISENTLILYGIPEEETEEIFKNLLNKDILQQHNEAIYSLSCNFDMEKCFDLPSWYAHIVVKMIEQKLAFAFSYHNLCMGMPSQLPNQNEKQFITEFTKAGILENTNIDLGSLKTNAISKHTFMKTWDTFNESVDSNNIILALNEVMIFITKNFGTSHAEILDASINIISKSIKDIFNQNSAVKQKFNEFDIVLTPLTEGINFEKETFKISNGLSHFINFCGKKWTRKTNIQLLAATAAAVSQVLAGGVMLTCASENGTMPAKFLMTEGASDLAYVVKGVFTGYCESYIKHKTFNLALNVGICGATVLGSTRNFQPIYKKGVTALKSVLNKKDIASNAGFNFIKSAYCPFATAILKRINEKQDIAKFRSFDPNIIKICIFIEEQFKSSFVANKDITKEHSFETRIIRILQSKGFETMISSLIDNLKICIRKLEAIFNDKLLRETGSKGGIDVMIDQPLEKDEQENVILKHTAEQMINSWEHNLIERSEALIEEKVAIPLECINVRNYQNQLNKITLETYSKLRKQQNDIVEAAQEKSNQVKGFRTSEEEMLEDFKVNFYENLRDIQESTFDPKIYFAVIDEAVVIDEWGKNFISKVISEKHGKQVFIKTIEDESEEIGQKLEKAGIEVKIQQGHG</sequence>
<dbReference type="InterPro" id="IPR027417">
    <property type="entry name" value="P-loop_NTPase"/>
</dbReference>
<evidence type="ECO:0000259" key="4">
    <source>
        <dbReference type="PROSITE" id="PS51194"/>
    </source>
</evidence>
<dbReference type="InterPro" id="IPR001650">
    <property type="entry name" value="Helicase_C-like"/>
</dbReference>
<evidence type="ECO:0000313" key="7">
    <source>
        <dbReference type="WBParaSite" id="PDA_v2.g23534.t1"/>
    </source>
</evidence>
<dbReference type="InterPro" id="IPR000185">
    <property type="entry name" value="SecA"/>
</dbReference>
<dbReference type="PANTHER" id="PTHR30612:SF0">
    <property type="entry name" value="CHLOROPLAST PROTEIN-TRANSPORTING ATPASE"/>
    <property type="match status" value="1"/>
</dbReference>
<keyword evidence="1" id="KW-0963">Cytoplasm</keyword>
<evidence type="ECO:0000256" key="1">
    <source>
        <dbReference type="ARBA" id="ARBA00022490"/>
    </source>
</evidence>
<feature type="domain" description="SecA family profile" evidence="5">
    <location>
        <begin position="1"/>
        <end position="292"/>
    </location>
</feature>
<dbReference type="Proteomes" id="UP000887578">
    <property type="component" value="Unplaced"/>
</dbReference>
<protein>
    <submittedName>
        <fullName evidence="7">Uncharacterized protein</fullName>
    </submittedName>
</protein>
<dbReference type="PANTHER" id="PTHR30612">
    <property type="entry name" value="SECA INNER MEMBRANE COMPONENT OF SEC PROTEIN SECRETION SYSTEM"/>
    <property type="match status" value="1"/>
</dbReference>
<dbReference type="PROSITE" id="PS51194">
    <property type="entry name" value="HELICASE_CTER"/>
    <property type="match status" value="1"/>
</dbReference>
<dbReference type="PROSITE" id="PS51196">
    <property type="entry name" value="SECA_MOTOR_DEAD"/>
    <property type="match status" value="1"/>
</dbReference>
<keyword evidence="2" id="KW-0813">Transport</keyword>
<name>A0A914PXI1_9BILA</name>
<keyword evidence="2" id="KW-0653">Protein transport</keyword>
<keyword evidence="3" id="KW-0811">Translocation</keyword>
<dbReference type="InterPro" id="IPR014018">
    <property type="entry name" value="SecA_motor_DEAD"/>
</dbReference>
<organism evidence="6 7">
    <name type="scientific">Panagrolaimus davidi</name>
    <dbReference type="NCBI Taxonomy" id="227884"/>
    <lineage>
        <taxon>Eukaryota</taxon>
        <taxon>Metazoa</taxon>
        <taxon>Ecdysozoa</taxon>
        <taxon>Nematoda</taxon>
        <taxon>Chromadorea</taxon>
        <taxon>Rhabditida</taxon>
        <taxon>Tylenchina</taxon>
        <taxon>Panagrolaimomorpha</taxon>
        <taxon>Panagrolaimoidea</taxon>
        <taxon>Panagrolaimidae</taxon>
        <taxon>Panagrolaimus</taxon>
    </lineage>
</organism>
<feature type="domain" description="Helicase C-terminal" evidence="4">
    <location>
        <begin position="133"/>
        <end position="319"/>
    </location>
</feature>
<dbReference type="GO" id="GO:0006886">
    <property type="term" value="P:intracellular protein transport"/>
    <property type="evidence" value="ECO:0007669"/>
    <property type="project" value="InterPro"/>
</dbReference>
<dbReference type="Gene3D" id="3.40.50.300">
    <property type="entry name" value="P-loop containing nucleotide triphosphate hydrolases"/>
    <property type="match status" value="2"/>
</dbReference>
<keyword evidence="6" id="KW-1185">Reference proteome</keyword>
<evidence type="ECO:0000313" key="6">
    <source>
        <dbReference type="Proteomes" id="UP000887578"/>
    </source>
</evidence>
<evidence type="ECO:0000256" key="2">
    <source>
        <dbReference type="ARBA" id="ARBA00022927"/>
    </source>
</evidence>
<dbReference type="GO" id="GO:0006605">
    <property type="term" value="P:protein targeting"/>
    <property type="evidence" value="ECO:0007669"/>
    <property type="project" value="InterPro"/>
</dbReference>
<evidence type="ECO:0000259" key="5">
    <source>
        <dbReference type="PROSITE" id="PS51196"/>
    </source>
</evidence>
<reference evidence="7" key="1">
    <citation type="submission" date="2022-11" db="UniProtKB">
        <authorList>
            <consortium name="WormBaseParasite"/>
        </authorList>
    </citation>
    <scope>IDENTIFICATION</scope>
</reference>
<dbReference type="Gene3D" id="3.90.1440.10">
    <property type="entry name" value="SecA, preprotein cross-linking domain"/>
    <property type="match status" value="1"/>
</dbReference>
<evidence type="ECO:0000256" key="3">
    <source>
        <dbReference type="ARBA" id="ARBA00023010"/>
    </source>
</evidence>
<dbReference type="SUPFAM" id="SSF52540">
    <property type="entry name" value="P-loop containing nucleoside triphosphate hydrolases"/>
    <property type="match status" value="2"/>
</dbReference>